<feature type="compositionally biased region" description="Basic and acidic residues" evidence="5">
    <location>
        <begin position="8"/>
        <end position="30"/>
    </location>
</feature>
<feature type="region of interest" description="Disordered" evidence="5">
    <location>
        <begin position="561"/>
        <end position="581"/>
    </location>
</feature>
<keyword evidence="2 6" id="KW-0812">Transmembrane</keyword>
<evidence type="ECO:0000256" key="3">
    <source>
        <dbReference type="ARBA" id="ARBA00022989"/>
    </source>
</evidence>
<dbReference type="FunFam" id="1.20.1250.20:FF:000011">
    <property type="entry name" value="MFS multidrug transporter, putative"/>
    <property type="match status" value="1"/>
</dbReference>
<dbReference type="OrthoDB" id="3365399at2759"/>
<evidence type="ECO:0000256" key="2">
    <source>
        <dbReference type="ARBA" id="ARBA00022692"/>
    </source>
</evidence>
<proteinExistence type="predicted"/>
<dbReference type="VEuPathDB" id="FungiDB:ATEG_02979"/>
<evidence type="ECO:0000256" key="4">
    <source>
        <dbReference type="ARBA" id="ARBA00023136"/>
    </source>
</evidence>
<dbReference type="RefSeq" id="XP_001212157.1">
    <property type="nucleotide sequence ID" value="XM_001212157.1"/>
</dbReference>
<feature type="transmembrane region" description="Helical" evidence="6">
    <location>
        <begin position="438"/>
        <end position="462"/>
    </location>
</feature>
<evidence type="ECO:0000256" key="1">
    <source>
        <dbReference type="ARBA" id="ARBA00004141"/>
    </source>
</evidence>
<dbReference type="EMBL" id="CH476597">
    <property type="protein sequence ID" value="EAU36253.1"/>
    <property type="molecule type" value="Genomic_DNA"/>
</dbReference>
<keyword evidence="4 6" id="KW-0472">Membrane</keyword>
<dbReference type="PANTHER" id="PTHR23502:SF12">
    <property type="entry name" value="MULTIDRUG TRANSPORTER, PUTATIVE (AFU_ORTHOLOGUE AFUA_1G06440)-RELATED"/>
    <property type="match status" value="1"/>
</dbReference>
<feature type="transmembrane region" description="Helical" evidence="6">
    <location>
        <begin position="196"/>
        <end position="215"/>
    </location>
</feature>
<dbReference type="OMA" id="WSRYDQK"/>
<dbReference type="STRING" id="341663.Q0CTK5"/>
<feature type="transmembrane region" description="Helical" evidence="6">
    <location>
        <begin position="507"/>
        <end position="527"/>
    </location>
</feature>
<dbReference type="HOGENOM" id="CLU_008455_11_6_1"/>
<feature type="transmembrane region" description="Helical" evidence="6">
    <location>
        <begin position="259"/>
        <end position="278"/>
    </location>
</feature>
<feature type="transmembrane region" description="Helical" evidence="6">
    <location>
        <begin position="411"/>
        <end position="432"/>
    </location>
</feature>
<evidence type="ECO:0000259" key="7">
    <source>
        <dbReference type="PROSITE" id="PS50850"/>
    </source>
</evidence>
<dbReference type="Gene3D" id="1.20.1250.20">
    <property type="entry name" value="MFS general substrate transporter like domains"/>
    <property type="match status" value="1"/>
</dbReference>
<evidence type="ECO:0000313" key="9">
    <source>
        <dbReference type="Proteomes" id="UP000007963"/>
    </source>
</evidence>
<evidence type="ECO:0000256" key="5">
    <source>
        <dbReference type="SAM" id="MobiDB-lite"/>
    </source>
</evidence>
<feature type="transmembrane region" description="Helical" evidence="6">
    <location>
        <begin position="227"/>
        <end position="247"/>
    </location>
</feature>
<feature type="transmembrane region" description="Helical" evidence="6">
    <location>
        <begin position="333"/>
        <end position="355"/>
    </location>
</feature>
<comment type="subcellular location">
    <subcellularLocation>
        <location evidence="1">Membrane</location>
        <topology evidence="1">Multi-pass membrane protein</topology>
    </subcellularLocation>
</comment>
<dbReference type="InterPro" id="IPR020846">
    <property type="entry name" value="MFS_dom"/>
</dbReference>
<feature type="transmembrane region" description="Helical" evidence="6">
    <location>
        <begin position="139"/>
        <end position="159"/>
    </location>
</feature>
<feature type="transmembrane region" description="Helical" evidence="6">
    <location>
        <begin position="483"/>
        <end position="501"/>
    </location>
</feature>
<dbReference type="Proteomes" id="UP000007963">
    <property type="component" value="Unassembled WGS sequence"/>
</dbReference>
<evidence type="ECO:0000256" key="6">
    <source>
        <dbReference type="SAM" id="Phobius"/>
    </source>
</evidence>
<accession>Q0CTK5</accession>
<protein>
    <recommendedName>
        <fullName evidence="7">Major facilitator superfamily (MFS) profile domain-containing protein</fullName>
    </recommendedName>
</protein>
<feature type="transmembrane region" description="Helical" evidence="6">
    <location>
        <begin position="171"/>
        <end position="190"/>
    </location>
</feature>
<dbReference type="SUPFAM" id="SSF103473">
    <property type="entry name" value="MFS general substrate transporter"/>
    <property type="match status" value="1"/>
</dbReference>
<name>Q0CTK5_ASPTN</name>
<dbReference type="Pfam" id="PF07690">
    <property type="entry name" value="MFS_1"/>
    <property type="match status" value="1"/>
</dbReference>
<dbReference type="PROSITE" id="PS50850">
    <property type="entry name" value="MFS"/>
    <property type="match status" value="1"/>
</dbReference>
<keyword evidence="3 6" id="KW-1133">Transmembrane helix</keyword>
<dbReference type="InterPro" id="IPR036259">
    <property type="entry name" value="MFS_trans_sf"/>
</dbReference>
<reference evidence="9" key="1">
    <citation type="submission" date="2005-09" db="EMBL/GenBank/DDBJ databases">
        <title>Annotation of the Aspergillus terreus NIH2624 genome.</title>
        <authorList>
            <person name="Birren B.W."/>
            <person name="Lander E.S."/>
            <person name="Galagan J.E."/>
            <person name="Nusbaum C."/>
            <person name="Devon K."/>
            <person name="Henn M."/>
            <person name="Ma L.-J."/>
            <person name="Jaffe D.B."/>
            <person name="Butler J."/>
            <person name="Alvarez P."/>
            <person name="Gnerre S."/>
            <person name="Grabherr M."/>
            <person name="Kleber M."/>
            <person name="Mauceli E.W."/>
            <person name="Brockman W."/>
            <person name="Rounsley S."/>
            <person name="Young S.K."/>
            <person name="LaButti K."/>
            <person name="Pushparaj V."/>
            <person name="DeCaprio D."/>
            <person name="Crawford M."/>
            <person name="Koehrsen M."/>
            <person name="Engels R."/>
            <person name="Montgomery P."/>
            <person name="Pearson M."/>
            <person name="Howarth C."/>
            <person name="Larson L."/>
            <person name="Luoma S."/>
            <person name="White J."/>
            <person name="Alvarado L."/>
            <person name="Kodira C.D."/>
            <person name="Zeng Q."/>
            <person name="Oleary S."/>
            <person name="Yandava C."/>
            <person name="Denning D.W."/>
            <person name="Nierman W.C."/>
            <person name="Milne T."/>
            <person name="Madden K."/>
        </authorList>
    </citation>
    <scope>NUCLEOTIDE SEQUENCE [LARGE SCALE GENOMIC DNA]</scope>
    <source>
        <strain evidence="9">NIH 2624 / FGSC A1156</strain>
    </source>
</reference>
<sequence length="581" mass="64275">MSAPQHQTPEEAQKWPKHSQEESMEVDTHTLDGSTTSEDTDQAEALVEELSRRISRLSDPNPDLTRRVTSIGTTGTSDPNYEVDFESEDDPENPKNWTIKYKAMAMTFLSWNTLTVVLYSTSYTSGIADIAADFETSNIIVTLGLTFYLIGLAIGSMFMAPLSEVYGRKPVSVLCLSLFTILIIPCALAKSVETLIIVRFFGALFGSVMISTAPGMVSDLVTDEQRALAMSIWSIGPVNGPVIGPIIGGFVTQYLGWRWMNWIAMIFSGVALAFSLIMRETYSPIILQKKAARLRKETDEPRWWSRYDQKIGLAEVLKINLSRPFVMAATEPICIFWNIYIAIVYGILYLCFTAYPIVFRDIRGWSLGLSGLAFLGIGVGSLITISCEPFIRRMINNHPKDPETGKVYPEAMVSIVCISAFLIPAGELWFAWTCAPASIHWIAPILAGVAFGAGNTGVFIYASNYLAYSYGVYAASAMAGNSVVRSILGGVLPLVGSYLYAGIGPNWSGTLLGLLEVIIIPIPIVFYKYGYKIREKSALISRMQEDKRRLEGKRKRLLERLQGAQAHANTSTEPEKEKMEV</sequence>
<dbReference type="InterPro" id="IPR011701">
    <property type="entry name" value="MFS"/>
</dbReference>
<feature type="region of interest" description="Disordered" evidence="5">
    <location>
        <begin position="1"/>
        <end position="92"/>
    </location>
</feature>
<dbReference type="AlphaFoldDB" id="Q0CTK5"/>
<organism evidence="8 9">
    <name type="scientific">Aspergillus terreus (strain NIH 2624 / FGSC A1156)</name>
    <dbReference type="NCBI Taxonomy" id="341663"/>
    <lineage>
        <taxon>Eukaryota</taxon>
        <taxon>Fungi</taxon>
        <taxon>Dikarya</taxon>
        <taxon>Ascomycota</taxon>
        <taxon>Pezizomycotina</taxon>
        <taxon>Eurotiomycetes</taxon>
        <taxon>Eurotiomycetidae</taxon>
        <taxon>Eurotiales</taxon>
        <taxon>Aspergillaceae</taxon>
        <taxon>Aspergillus</taxon>
        <taxon>Aspergillus subgen. Circumdati</taxon>
    </lineage>
</organism>
<dbReference type="CDD" id="cd17323">
    <property type="entry name" value="MFS_Tpo1_MDR_like"/>
    <property type="match status" value="1"/>
</dbReference>
<dbReference type="PANTHER" id="PTHR23502">
    <property type="entry name" value="MAJOR FACILITATOR SUPERFAMILY"/>
    <property type="match status" value="1"/>
</dbReference>
<feature type="domain" description="Major facilitator superfamily (MFS) profile" evidence="7">
    <location>
        <begin position="99"/>
        <end position="534"/>
    </location>
</feature>
<dbReference type="GO" id="GO:0022857">
    <property type="term" value="F:transmembrane transporter activity"/>
    <property type="evidence" value="ECO:0007669"/>
    <property type="project" value="InterPro"/>
</dbReference>
<feature type="compositionally biased region" description="Acidic residues" evidence="5">
    <location>
        <begin position="81"/>
        <end position="91"/>
    </location>
</feature>
<dbReference type="GeneID" id="4317770"/>
<feature type="transmembrane region" description="Helical" evidence="6">
    <location>
        <begin position="101"/>
        <end position="119"/>
    </location>
</feature>
<evidence type="ECO:0000313" key="8">
    <source>
        <dbReference type="EMBL" id="EAU36253.1"/>
    </source>
</evidence>
<dbReference type="GO" id="GO:0005886">
    <property type="term" value="C:plasma membrane"/>
    <property type="evidence" value="ECO:0007669"/>
    <property type="project" value="TreeGrafter"/>
</dbReference>
<dbReference type="eggNOG" id="KOG0255">
    <property type="taxonomic scope" value="Eukaryota"/>
</dbReference>
<feature type="compositionally biased region" description="Polar residues" evidence="5">
    <location>
        <begin position="67"/>
        <end position="79"/>
    </location>
</feature>
<feature type="transmembrane region" description="Helical" evidence="6">
    <location>
        <begin position="367"/>
        <end position="391"/>
    </location>
</feature>
<gene>
    <name evidence="8" type="ORF">ATEG_02979</name>
</gene>